<dbReference type="KEGG" id="more:E1B28_013479"/>
<feature type="transmembrane region" description="Helical" evidence="2">
    <location>
        <begin position="177"/>
        <end position="200"/>
    </location>
</feature>
<dbReference type="OrthoDB" id="3346544at2759"/>
<proteinExistence type="predicted"/>
<accession>A0A9P7RQM7</accession>
<dbReference type="RefSeq" id="XP_043003991.1">
    <property type="nucleotide sequence ID" value="XM_043158638.1"/>
</dbReference>
<feature type="transmembrane region" description="Helical" evidence="2">
    <location>
        <begin position="221"/>
        <end position="246"/>
    </location>
</feature>
<dbReference type="GeneID" id="66082554"/>
<feature type="compositionally biased region" description="Polar residues" evidence="1">
    <location>
        <begin position="289"/>
        <end position="300"/>
    </location>
</feature>
<feature type="transmembrane region" description="Helical" evidence="2">
    <location>
        <begin position="12"/>
        <end position="39"/>
    </location>
</feature>
<sequence length="342" mass="38114">MAGSINIDYNVLFLIAGWIEAVAYGFLFCIFCVTLYFTFGGTRRSYDNHSKILLGISTSLFLIATVHASLGCYRLVAAYVFHGGDPRGPPPAAYLGNLGHWDAIMTEVLYATQEVIGGAAAIYRCWILWNKQFKVVALPMLLLIVTIVFGYWCNALFARQGTNEGTLGEQKQLINGIRTFYAVAVVQNILTTGLMIYAIYRNYRNTVGTNLKTYGGIRMTWLMRTMVEAAALQLLIEFLLLVLFLVGTNVQYIFLNAVVPVIGITFNAMTISYRLRLLTETRGNSIWTSSKTMPHSSGQMPSRSDYSRPSRVDVDVDVVELTDMNGSAYRSKETDHSFGEVS</sequence>
<dbReference type="Proteomes" id="UP001049176">
    <property type="component" value="Chromosome 9"/>
</dbReference>
<feature type="transmembrane region" description="Helical" evidence="2">
    <location>
        <begin position="252"/>
        <end position="273"/>
    </location>
</feature>
<gene>
    <name evidence="3" type="ORF">E1B28_013479</name>
</gene>
<protein>
    <submittedName>
        <fullName evidence="3">Uncharacterized protein</fullName>
    </submittedName>
</protein>
<dbReference type="AlphaFoldDB" id="A0A9P7RQM7"/>
<evidence type="ECO:0000313" key="4">
    <source>
        <dbReference type="Proteomes" id="UP001049176"/>
    </source>
</evidence>
<keyword evidence="2" id="KW-1133">Transmembrane helix</keyword>
<evidence type="ECO:0000256" key="2">
    <source>
        <dbReference type="SAM" id="Phobius"/>
    </source>
</evidence>
<feature type="transmembrane region" description="Helical" evidence="2">
    <location>
        <begin position="60"/>
        <end position="81"/>
    </location>
</feature>
<evidence type="ECO:0000256" key="1">
    <source>
        <dbReference type="SAM" id="MobiDB-lite"/>
    </source>
</evidence>
<dbReference type="EMBL" id="CM032189">
    <property type="protein sequence ID" value="KAG7087520.1"/>
    <property type="molecule type" value="Genomic_DNA"/>
</dbReference>
<keyword evidence="2" id="KW-0472">Membrane</keyword>
<evidence type="ECO:0000313" key="3">
    <source>
        <dbReference type="EMBL" id="KAG7087520.1"/>
    </source>
</evidence>
<feature type="region of interest" description="Disordered" evidence="1">
    <location>
        <begin position="289"/>
        <end position="310"/>
    </location>
</feature>
<name>A0A9P7RQM7_9AGAR</name>
<organism evidence="3 4">
    <name type="scientific">Marasmius oreades</name>
    <name type="common">fairy-ring Marasmius</name>
    <dbReference type="NCBI Taxonomy" id="181124"/>
    <lineage>
        <taxon>Eukaryota</taxon>
        <taxon>Fungi</taxon>
        <taxon>Dikarya</taxon>
        <taxon>Basidiomycota</taxon>
        <taxon>Agaricomycotina</taxon>
        <taxon>Agaricomycetes</taxon>
        <taxon>Agaricomycetidae</taxon>
        <taxon>Agaricales</taxon>
        <taxon>Marasmiineae</taxon>
        <taxon>Marasmiaceae</taxon>
        <taxon>Marasmius</taxon>
    </lineage>
</organism>
<comment type="caution">
    <text evidence="3">The sequence shown here is derived from an EMBL/GenBank/DDBJ whole genome shotgun (WGS) entry which is preliminary data.</text>
</comment>
<feature type="transmembrane region" description="Helical" evidence="2">
    <location>
        <begin position="135"/>
        <end position="157"/>
    </location>
</feature>
<reference evidence="3" key="1">
    <citation type="journal article" date="2021" name="Genome Biol. Evol.">
        <title>The assembled and annotated genome of the fairy-ring fungus Marasmius oreades.</title>
        <authorList>
            <person name="Hiltunen M."/>
            <person name="Ament-Velasquez S.L."/>
            <person name="Johannesson H."/>
        </authorList>
    </citation>
    <scope>NUCLEOTIDE SEQUENCE</scope>
    <source>
        <strain evidence="3">03SP1</strain>
    </source>
</reference>
<feature type="transmembrane region" description="Helical" evidence="2">
    <location>
        <begin position="101"/>
        <end position="123"/>
    </location>
</feature>
<keyword evidence="4" id="KW-1185">Reference proteome</keyword>
<keyword evidence="2" id="KW-0812">Transmembrane</keyword>